<evidence type="ECO:0000313" key="7">
    <source>
        <dbReference type="Proteomes" id="UP000608850"/>
    </source>
</evidence>
<dbReference type="SMART" id="SM00487">
    <property type="entry name" value="DEXDc"/>
    <property type="match status" value="1"/>
</dbReference>
<dbReference type="Gene3D" id="3.40.50.300">
    <property type="entry name" value="P-loop containing nucleotide triphosphate hydrolases"/>
    <property type="match status" value="2"/>
</dbReference>
<keyword evidence="1" id="KW-0547">Nucleotide-binding</keyword>
<dbReference type="InterPro" id="IPR014001">
    <property type="entry name" value="Helicase_ATP-bd"/>
</dbReference>
<dbReference type="InterPro" id="IPR018973">
    <property type="entry name" value="MZB"/>
</dbReference>
<gene>
    <name evidence="6" type="ORF">GCM10009021_06690</name>
</gene>
<comment type="caution">
    <text evidence="6">The sequence shown here is derived from an EMBL/GenBank/DDBJ whole genome shotgun (WGS) entry which is preliminary data.</text>
</comment>
<feature type="region of interest" description="Disordered" evidence="3">
    <location>
        <begin position="263"/>
        <end position="293"/>
    </location>
</feature>
<dbReference type="Pfam" id="PF00270">
    <property type="entry name" value="DEAD"/>
    <property type="match status" value="1"/>
</dbReference>
<dbReference type="CDD" id="cd17923">
    <property type="entry name" value="DEXHc_Hrq1-like"/>
    <property type="match status" value="1"/>
</dbReference>
<protein>
    <submittedName>
        <fullName evidence="6">Helicase</fullName>
    </submittedName>
</protein>
<dbReference type="Pfam" id="PF22982">
    <property type="entry name" value="WHD_HRQ1"/>
    <property type="match status" value="1"/>
</dbReference>
<evidence type="ECO:0000256" key="3">
    <source>
        <dbReference type="SAM" id="MobiDB-lite"/>
    </source>
</evidence>
<feature type="domain" description="Helicase ATP-binding" evidence="4">
    <location>
        <begin position="69"/>
        <end position="248"/>
    </location>
</feature>
<dbReference type="Pfam" id="PF09369">
    <property type="entry name" value="MZB"/>
    <property type="match status" value="1"/>
</dbReference>
<dbReference type="OrthoDB" id="36796at2157"/>
<dbReference type="Proteomes" id="UP000608850">
    <property type="component" value="Unassembled WGS sequence"/>
</dbReference>
<name>A0A830GA15_9EURY</name>
<dbReference type="SMART" id="SM00490">
    <property type="entry name" value="HELICc"/>
    <property type="match status" value="1"/>
</dbReference>
<organism evidence="6 7">
    <name type="scientific">Halarchaeum nitratireducens</name>
    <dbReference type="NCBI Taxonomy" id="489913"/>
    <lineage>
        <taxon>Archaea</taxon>
        <taxon>Methanobacteriati</taxon>
        <taxon>Methanobacteriota</taxon>
        <taxon>Stenosarchaea group</taxon>
        <taxon>Halobacteria</taxon>
        <taxon>Halobacteriales</taxon>
        <taxon>Halobacteriaceae</taxon>
    </lineage>
</organism>
<dbReference type="EMBL" id="BMOQ01000002">
    <property type="protein sequence ID" value="GGN09748.1"/>
    <property type="molecule type" value="Genomic_DNA"/>
</dbReference>
<dbReference type="GO" id="GO:0003676">
    <property type="term" value="F:nucleic acid binding"/>
    <property type="evidence" value="ECO:0007669"/>
    <property type="project" value="InterPro"/>
</dbReference>
<keyword evidence="6" id="KW-0347">Helicase</keyword>
<evidence type="ECO:0000259" key="4">
    <source>
        <dbReference type="PROSITE" id="PS51192"/>
    </source>
</evidence>
<keyword evidence="2" id="KW-0067">ATP-binding</keyword>
<reference evidence="6 7" key="1">
    <citation type="journal article" date="2019" name="Int. J. Syst. Evol. Microbiol.">
        <title>The Global Catalogue of Microorganisms (GCM) 10K type strain sequencing project: providing services to taxonomists for standard genome sequencing and annotation.</title>
        <authorList>
            <consortium name="The Broad Institute Genomics Platform"/>
            <consortium name="The Broad Institute Genome Sequencing Center for Infectious Disease"/>
            <person name="Wu L."/>
            <person name="Ma J."/>
        </authorList>
    </citation>
    <scope>NUCLEOTIDE SEQUENCE [LARGE SCALE GENOMIC DNA]</scope>
    <source>
        <strain evidence="6 7">JCM 16331</strain>
    </source>
</reference>
<dbReference type="PROSITE" id="PS51192">
    <property type="entry name" value="HELICASE_ATP_BIND_1"/>
    <property type="match status" value="1"/>
</dbReference>
<dbReference type="PANTHER" id="PTHR47957">
    <property type="entry name" value="ATP-DEPENDENT HELICASE HRQ1"/>
    <property type="match status" value="1"/>
</dbReference>
<dbReference type="GO" id="GO:0005524">
    <property type="term" value="F:ATP binding"/>
    <property type="evidence" value="ECO:0007669"/>
    <property type="project" value="UniProtKB-KW"/>
</dbReference>
<dbReference type="PROSITE" id="PS51194">
    <property type="entry name" value="HELICASE_CTER"/>
    <property type="match status" value="1"/>
</dbReference>
<dbReference type="SUPFAM" id="SSF52540">
    <property type="entry name" value="P-loop containing nucleoside triphosphate hydrolases"/>
    <property type="match status" value="1"/>
</dbReference>
<accession>A0A830GA15</accession>
<evidence type="ECO:0000256" key="1">
    <source>
        <dbReference type="ARBA" id="ARBA00022741"/>
    </source>
</evidence>
<dbReference type="InterPro" id="IPR027417">
    <property type="entry name" value="P-loop_NTPase"/>
</dbReference>
<dbReference type="RefSeq" id="WP_188877108.1">
    <property type="nucleotide sequence ID" value="NZ_BMOQ01000002.1"/>
</dbReference>
<keyword evidence="6" id="KW-0378">Hydrolase</keyword>
<evidence type="ECO:0000256" key="2">
    <source>
        <dbReference type="ARBA" id="ARBA00022840"/>
    </source>
</evidence>
<dbReference type="PANTHER" id="PTHR47957:SF3">
    <property type="entry name" value="ATP-DEPENDENT HELICASE HRQ1"/>
    <property type="match status" value="1"/>
</dbReference>
<dbReference type="GO" id="GO:0006289">
    <property type="term" value="P:nucleotide-excision repair"/>
    <property type="evidence" value="ECO:0007669"/>
    <property type="project" value="TreeGrafter"/>
</dbReference>
<dbReference type="InterPro" id="IPR001650">
    <property type="entry name" value="Helicase_C-like"/>
</dbReference>
<dbReference type="Pfam" id="PF00271">
    <property type="entry name" value="Helicase_C"/>
    <property type="match status" value="1"/>
</dbReference>
<evidence type="ECO:0000259" key="5">
    <source>
        <dbReference type="PROSITE" id="PS51194"/>
    </source>
</evidence>
<dbReference type="InterPro" id="IPR011545">
    <property type="entry name" value="DEAD/DEAH_box_helicase_dom"/>
</dbReference>
<dbReference type="GO" id="GO:0036297">
    <property type="term" value="P:interstrand cross-link repair"/>
    <property type="evidence" value="ECO:0007669"/>
    <property type="project" value="TreeGrafter"/>
</dbReference>
<evidence type="ECO:0000313" key="6">
    <source>
        <dbReference type="EMBL" id="GGN09748.1"/>
    </source>
</evidence>
<sequence length="822" mass="89506">MSDDRDRLADELTPAALEATYPDAEPDQLAHVETVPAVAADTVAPGDVLPAWLADALDHDLYSHQAAALDALRDGENVTVATSTSSGKTLVYALYYALLKRRDPDARALFVYPTKALSTDQERALNDLFGDLGVDASAETYDGDTKAERKPLIRANRDVVITNFAGINHYLSNHAKWRDVYANTDLVVIDESHTYTGVHGMHVSWVLRRLRRVLDHYGSTPQFVCTSATIGNPKDHSEALVGREFSVVETDGSPRGRREIAFWLPRRDDDGGGSGSDEGAASAPADADAPTARKRAGAAAASVTSHLGLSGVQTLAFLRSRQGVEIAAKRARDAAREHPTDARLDAKPYHAGLSKRKRRAVENTLKSGRTDAVFTTSALELGIDIGGVDATVLAGYPETRQSFWQQIGRAGRGTSKALSVFVPRRDAIDQYILDDPDYLLGDEIEDAVVDVSNNHVYARHVRCAAEELPLTADDAAWFGPRERLERAVSVWRDAGEIVGDLERGAQYDGRPRPQASISLYATTDVEYEVRRVDGEIDMEPIGRERAYRDYHPGALVMYDGEQYEVVDLAEDRHRPYVELERVRTNEYTTTAHEKRVHDIEATRSRDLGDGYSLHAGTGTVEIDYTQYRRHDIGDGSVEGPYPIDLPPIELRTHLTWVELPADMESRVVDALGPAALLDADGAPASDAGWTFAGGLHGAEHGMIKLAPLELRLDNSDMGGLSTPMHPETGAPTWFIHDAVEGGVGFAHSIYDHVEAVAAKTRDRVARCDCADPTGCPSCLMSAQCGNDNEPLHKGATTAILDAVLSRLDAPERESEGSPTPDA</sequence>
<proteinExistence type="predicted"/>
<feature type="compositionally biased region" description="Low complexity" evidence="3">
    <location>
        <begin position="277"/>
        <end position="290"/>
    </location>
</feature>
<feature type="domain" description="Helicase C-terminal" evidence="5">
    <location>
        <begin position="302"/>
        <end position="452"/>
    </location>
</feature>
<dbReference type="InterPro" id="IPR055227">
    <property type="entry name" value="HRQ1_WHD"/>
</dbReference>
<keyword evidence="7" id="KW-1185">Reference proteome</keyword>
<dbReference type="GO" id="GO:0043138">
    <property type="term" value="F:3'-5' DNA helicase activity"/>
    <property type="evidence" value="ECO:0007669"/>
    <property type="project" value="TreeGrafter"/>
</dbReference>
<dbReference type="AlphaFoldDB" id="A0A830GA15"/>